<evidence type="ECO:0000313" key="4">
    <source>
        <dbReference type="Proteomes" id="UP000427373"/>
    </source>
</evidence>
<proteinExistence type="predicted"/>
<evidence type="ECO:0000313" key="5">
    <source>
        <dbReference type="Proteomes" id="UP000582213"/>
    </source>
</evidence>
<evidence type="ECO:0000313" key="2">
    <source>
        <dbReference type="EMBL" id="MBB5254779.1"/>
    </source>
</evidence>
<evidence type="ECO:0000313" key="3">
    <source>
        <dbReference type="EMBL" id="QGR18240.1"/>
    </source>
</evidence>
<reference evidence="2 5" key="2">
    <citation type="submission" date="2020-08" db="EMBL/GenBank/DDBJ databases">
        <title>Genomic Encyclopedia of Type Strains, Phase IV (KMG-IV): sequencing the most valuable type-strain genomes for metagenomic binning, comparative biology and taxonomic classification.</title>
        <authorList>
            <person name="Goeker M."/>
        </authorList>
    </citation>
    <scope>NUCLEOTIDE SEQUENCE [LARGE SCALE GENOMIC DNA]</scope>
    <source>
        <strain evidence="2 5">DSM 12421</strain>
    </source>
</reference>
<dbReference type="InterPro" id="IPR011604">
    <property type="entry name" value="PDDEXK-like_dom_sf"/>
</dbReference>
<dbReference type="AlphaFoldDB" id="A0A650CK71"/>
<dbReference type="Proteomes" id="UP000427373">
    <property type="component" value="Chromosome"/>
</dbReference>
<protein>
    <submittedName>
        <fullName evidence="2">CRISPR-associated protein Csa1</fullName>
    </submittedName>
    <submittedName>
        <fullName evidence="3">Type I-A CRISPR-associated protein Cas4/Csa1</fullName>
    </submittedName>
</protein>
<dbReference type="EMBL" id="CP045484">
    <property type="protein sequence ID" value="QGR18240.1"/>
    <property type="molecule type" value="Genomic_DNA"/>
</dbReference>
<dbReference type="EMBL" id="JACHFY010000024">
    <property type="protein sequence ID" value="MBB5254779.1"/>
    <property type="molecule type" value="Genomic_DNA"/>
</dbReference>
<dbReference type="CDD" id="cd09659">
    <property type="entry name" value="Cas4_I-A"/>
    <property type="match status" value="1"/>
</dbReference>
<dbReference type="GeneID" id="42802453"/>
<organism evidence="3 4">
    <name type="scientific">Sulfurisphaera ohwakuensis</name>
    <dbReference type="NCBI Taxonomy" id="69656"/>
    <lineage>
        <taxon>Archaea</taxon>
        <taxon>Thermoproteota</taxon>
        <taxon>Thermoprotei</taxon>
        <taxon>Sulfolobales</taxon>
        <taxon>Sulfolobaceae</taxon>
        <taxon>Sulfurisphaera</taxon>
    </lineage>
</organism>
<gene>
    <name evidence="3" type="primary">cas4a</name>
    <name evidence="3" type="ORF">D1869_14370</name>
    <name evidence="2" type="ORF">HNQ62_002553</name>
</gene>
<dbReference type="OrthoDB" id="19284at2157"/>
<reference evidence="3 4" key="1">
    <citation type="submission" date="2019-10" db="EMBL/GenBank/DDBJ databases">
        <title>Genome Sequences from Six Type Strain Members of the Archaeal Family Sulfolobaceae: Acidianus ambivalens, Acidianus infernus, Metallosphaera prunae, Stygiolobus azoricus, Sulfolobus metallicus, and Sulfurisphaera ohwakuensis.</title>
        <authorList>
            <person name="Counts J.A."/>
            <person name="Kelly R.M."/>
        </authorList>
    </citation>
    <scope>NUCLEOTIDE SEQUENCE [LARGE SCALE GENOMIC DNA]</scope>
    <source>
        <strain evidence="3 4">TA-1</strain>
    </source>
</reference>
<dbReference type="Proteomes" id="UP000582213">
    <property type="component" value="Unassembled WGS sequence"/>
</dbReference>
<dbReference type="Gene3D" id="3.90.320.10">
    <property type="match status" value="1"/>
</dbReference>
<dbReference type="InterPro" id="IPR009260">
    <property type="entry name" value="CRISPR-ass_Csa1"/>
</dbReference>
<dbReference type="RefSeq" id="WP_156015730.1">
    <property type="nucleotide sequence ID" value="NZ_CP045484.1"/>
</dbReference>
<dbReference type="KEGG" id="soh:D1869_14370"/>
<dbReference type="NCBIfam" id="TIGR01896">
    <property type="entry name" value="cas_AF1879"/>
    <property type="match status" value="1"/>
</dbReference>
<sequence length="279" mass="32262">MIWRQQLKRLHRIREMDPVPDELRGWHYYSPPVKPKAYLGLTMGEIAYDYCPTKRDVYVRRVLNQKGSERAQLVFGQSIHKVFSKALNDVRISYVLGKDPYQIVKESYLESEFCPQEISEYCRKVYGNLILFWSSWLAEAKAFYGGDSVGFLPWATEVRVDGSAIGLSDRLTVDALGEFTVVEVKSGKREEFHKLALAGYALAIESVLELPVDYGLLVYINGFPNDVEIRFESYYISPDMRREILDKRDEIIEMVLNGRDPGKPVKCPETCPFYEVCWK</sequence>
<dbReference type="PIRSF" id="PIRSF009226">
    <property type="entry name" value="UCP009226"/>
    <property type="match status" value="1"/>
</dbReference>
<accession>A0A650CK71</accession>
<comment type="cofactor">
    <cofactor evidence="1">
        <name>Mn(2+)</name>
        <dbReference type="ChEBI" id="CHEBI:29035"/>
    </cofactor>
</comment>
<keyword evidence="4" id="KW-1185">Reference proteome</keyword>
<name>A0A650CK71_SULOH</name>
<evidence type="ECO:0000256" key="1">
    <source>
        <dbReference type="ARBA" id="ARBA00001936"/>
    </source>
</evidence>
<dbReference type="Pfam" id="PF06023">
    <property type="entry name" value="Csa1"/>
    <property type="match status" value="1"/>
</dbReference>